<dbReference type="Pfam" id="PF00480">
    <property type="entry name" value="ROK"/>
    <property type="match status" value="1"/>
</dbReference>
<keyword evidence="3" id="KW-0859">Xylose metabolism</keyword>
<name>A0A9D1H7L9_9FIRM</name>
<dbReference type="GO" id="GO:0042732">
    <property type="term" value="P:D-xylose metabolic process"/>
    <property type="evidence" value="ECO:0007669"/>
    <property type="project" value="UniProtKB-KW"/>
</dbReference>
<evidence type="ECO:0000256" key="3">
    <source>
        <dbReference type="ARBA" id="ARBA00022629"/>
    </source>
</evidence>
<dbReference type="SUPFAM" id="SSF46785">
    <property type="entry name" value="Winged helix' DNA-binding domain"/>
    <property type="match status" value="1"/>
</dbReference>
<comment type="function">
    <text evidence="1">Transcriptional repressor of xylose-utilizing enzymes.</text>
</comment>
<comment type="caution">
    <text evidence="4">The sequence shown here is derived from an EMBL/GenBank/DDBJ whole genome shotgun (WGS) entry which is preliminary data.</text>
</comment>
<reference evidence="4" key="2">
    <citation type="journal article" date="2021" name="PeerJ">
        <title>Extensive microbial diversity within the chicken gut microbiome revealed by metagenomics and culture.</title>
        <authorList>
            <person name="Gilroy R."/>
            <person name="Ravi A."/>
            <person name="Getino M."/>
            <person name="Pursley I."/>
            <person name="Horton D.L."/>
            <person name="Alikhan N.F."/>
            <person name="Baker D."/>
            <person name="Gharbi K."/>
            <person name="Hall N."/>
            <person name="Watson M."/>
            <person name="Adriaenssens E.M."/>
            <person name="Foster-Nyarko E."/>
            <person name="Jarju S."/>
            <person name="Secka A."/>
            <person name="Antonio M."/>
            <person name="Oren A."/>
            <person name="Chaudhuri R.R."/>
            <person name="La Ragione R."/>
            <person name="Hildebrand F."/>
            <person name="Pallen M.J."/>
        </authorList>
    </citation>
    <scope>NUCLEOTIDE SEQUENCE</scope>
    <source>
        <strain evidence="4">ChiBcec7-5410</strain>
    </source>
</reference>
<dbReference type="AlphaFoldDB" id="A0A9D1H7L9"/>
<dbReference type="InterPro" id="IPR043129">
    <property type="entry name" value="ATPase_NBD"/>
</dbReference>
<reference evidence="4" key="1">
    <citation type="submission" date="2020-10" db="EMBL/GenBank/DDBJ databases">
        <authorList>
            <person name="Gilroy R."/>
        </authorList>
    </citation>
    <scope>NUCLEOTIDE SEQUENCE</scope>
    <source>
        <strain evidence="4">ChiBcec7-5410</strain>
    </source>
</reference>
<evidence type="ECO:0000313" key="5">
    <source>
        <dbReference type="Proteomes" id="UP000824160"/>
    </source>
</evidence>
<dbReference type="EMBL" id="DVLW01000099">
    <property type="protein sequence ID" value="HIT94259.1"/>
    <property type="molecule type" value="Genomic_DNA"/>
</dbReference>
<evidence type="ECO:0000313" key="4">
    <source>
        <dbReference type="EMBL" id="HIT94259.1"/>
    </source>
</evidence>
<dbReference type="PANTHER" id="PTHR18964">
    <property type="entry name" value="ROK (REPRESSOR, ORF, KINASE) FAMILY"/>
    <property type="match status" value="1"/>
</dbReference>
<dbReference type="InterPro" id="IPR000600">
    <property type="entry name" value="ROK"/>
</dbReference>
<evidence type="ECO:0000256" key="2">
    <source>
        <dbReference type="ARBA" id="ARBA00006479"/>
    </source>
</evidence>
<gene>
    <name evidence="4" type="ORF">IAC43_03670</name>
</gene>
<dbReference type="Gene3D" id="3.30.420.40">
    <property type="match status" value="2"/>
</dbReference>
<sequence>MNDKSIEYGLGKNYEDISSVNKSSIIKFLRRSGVCSRSQISKAMGLTQASISKIIAQLIEENIVYETGYITGEKGRRSIGVALNTRCKKVLGVRISRRSFAIGLFDLAGQMYESVSGQFTADTTLHDVIGRIRGTLNNYLEQYPEIASIGVAVPGPFNQRTSEIILTTSMATVDWNNTNLRVEFGNFPVPIAFSHDADAGALADWWFGSRVSELGTSLVHFLVGDGVGAGHVVDGELASVANFSRELGHISINVDGPQCLCGNRGCLEMYCSTFAFMKMVSDGLEQHPESSLARLINLTPRDVFSAAQADDPFAVGCVMQLGKYIGYGVVNIIYAYDPDIVIISNEMARGGKILLDQVRKVVSERMPAVIFHKVSIQLEDDWLMSDPVLFGAAAVAVGHCMENPVMLLGNNAGH</sequence>
<dbReference type="InterPro" id="IPR036388">
    <property type="entry name" value="WH-like_DNA-bd_sf"/>
</dbReference>
<protein>
    <submittedName>
        <fullName evidence="4">ROK family transcriptional regulator</fullName>
    </submittedName>
</protein>
<comment type="similarity">
    <text evidence="2">Belongs to the ROK (NagC/XylR) family.</text>
</comment>
<proteinExistence type="inferred from homology"/>
<dbReference type="InterPro" id="IPR036390">
    <property type="entry name" value="WH_DNA-bd_sf"/>
</dbReference>
<organism evidence="4 5">
    <name type="scientific">Candidatus Faecivivens stercoripullorum</name>
    <dbReference type="NCBI Taxonomy" id="2840805"/>
    <lineage>
        <taxon>Bacteria</taxon>
        <taxon>Bacillati</taxon>
        <taxon>Bacillota</taxon>
        <taxon>Clostridia</taxon>
        <taxon>Eubacteriales</taxon>
        <taxon>Oscillospiraceae</taxon>
        <taxon>Oscillospiraceae incertae sedis</taxon>
        <taxon>Candidatus Faecivivens</taxon>
    </lineage>
</organism>
<dbReference type="Proteomes" id="UP000824160">
    <property type="component" value="Unassembled WGS sequence"/>
</dbReference>
<keyword evidence="3" id="KW-0119">Carbohydrate metabolism</keyword>
<accession>A0A9D1H7L9</accession>
<dbReference type="Gene3D" id="1.10.10.10">
    <property type="entry name" value="Winged helix-like DNA-binding domain superfamily/Winged helix DNA-binding domain"/>
    <property type="match status" value="1"/>
</dbReference>
<evidence type="ECO:0000256" key="1">
    <source>
        <dbReference type="ARBA" id="ARBA00002486"/>
    </source>
</evidence>
<dbReference type="SUPFAM" id="SSF53067">
    <property type="entry name" value="Actin-like ATPase domain"/>
    <property type="match status" value="1"/>
</dbReference>
<dbReference type="PANTHER" id="PTHR18964:SF149">
    <property type="entry name" value="BIFUNCTIONAL UDP-N-ACETYLGLUCOSAMINE 2-EPIMERASE_N-ACETYLMANNOSAMINE KINASE"/>
    <property type="match status" value="1"/>
</dbReference>